<organism evidence="2 3">
    <name type="scientific">Anaerostipes hominis</name>
    <name type="common">ex Lee et al. 2021</name>
    <dbReference type="NCBI Taxonomy" id="2025494"/>
    <lineage>
        <taxon>Bacteria</taxon>
        <taxon>Bacillati</taxon>
        <taxon>Bacillota</taxon>
        <taxon>Clostridia</taxon>
        <taxon>Lachnospirales</taxon>
        <taxon>Lachnospiraceae</taxon>
        <taxon>Anaerostipes</taxon>
    </lineage>
</organism>
<accession>A0ABV4DI65</accession>
<dbReference type="Gene3D" id="1.10.10.10">
    <property type="entry name" value="Winged helix-like DNA-binding domain superfamily/Winged helix DNA-binding domain"/>
    <property type="match status" value="1"/>
</dbReference>
<dbReference type="InterPro" id="IPR014284">
    <property type="entry name" value="RNA_pol_sigma-70_dom"/>
</dbReference>
<dbReference type="InterPro" id="IPR036388">
    <property type="entry name" value="WH-like_DNA-bd_sf"/>
</dbReference>
<comment type="caution">
    <text evidence="2">The sequence shown here is derived from an EMBL/GenBank/DDBJ whole genome shotgun (WGS) entry which is preliminary data.</text>
</comment>
<feature type="domain" description="RNA polymerase sigma factor 70 region 4 type 2" evidence="1">
    <location>
        <begin position="53"/>
        <end position="98"/>
    </location>
</feature>
<evidence type="ECO:0000259" key="1">
    <source>
        <dbReference type="Pfam" id="PF08281"/>
    </source>
</evidence>
<reference evidence="2 3" key="1">
    <citation type="submission" date="2024-03" db="EMBL/GenBank/DDBJ databases">
        <title>Mouse gut bacterial collection (mGBC) of GemPharmatech.</title>
        <authorList>
            <person name="He Y."/>
            <person name="Dong L."/>
            <person name="Wu D."/>
            <person name="Gao X."/>
            <person name="Lin Z."/>
        </authorList>
    </citation>
    <scope>NUCLEOTIDE SEQUENCE [LARGE SCALE GENOMIC DNA]</scope>
    <source>
        <strain evidence="2 3">32-10</strain>
    </source>
</reference>
<name>A0ABV4DI65_9FIRM</name>
<sequence length="111" mass="13126">MKYKRDISRRLQHEVPFSEISDLELNKAGIYDRYSSDYTAFNLLGMEVQVSDDQLSKALKCLPEKKRNIILLSYFMDMSDAEIGELINVLRTTVYRHRTSILEELRKMMEE</sequence>
<dbReference type="EMBL" id="JBCLTR010000016">
    <property type="protein sequence ID" value="MEY8634208.1"/>
    <property type="molecule type" value="Genomic_DNA"/>
</dbReference>
<keyword evidence="3" id="KW-1185">Reference proteome</keyword>
<protein>
    <submittedName>
        <fullName evidence="2">Sigma-70 family RNA polymerase sigma factor</fullName>
    </submittedName>
</protein>
<dbReference type="Proteomes" id="UP001565219">
    <property type="component" value="Unassembled WGS sequence"/>
</dbReference>
<dbReference type="NCBIfam" id="TIGR02937">
    <property type="entry name" value="sigma70-ECF"/>
    <property type="match status" value="1"/>
</dbReference>
<proteinExistence type="predicted"/>
<dbReference type="InterPro" id="IPR013249">
    <property type="entry name" value="RNA_pol_sigma70_r4_t2"/>
</dbReference>
<dbReference type="Pfam" id="PF08281">
    <property type="entry name" value="Sigma70_r4_2"/>
    <property type="match status" value="1"/>
</dbReference>
<evidence type="ECO:0000313" key="2">
    <source>
        <dbReference type="EMBL" id="MEY8634208.1"/>
    </source>
</evidence>
<evidence type="ECO:0000313" key="3">
    <source>
        <dbReference type="Proteomes" id="UP001565219"/>
    </source>
</evidence>
<dbReference type="InterPro" id="IPR013324">
    <property type="entry name" value="RNA_pol_sigma_r3/r4-like"/>
</dbReference>
<dbReference type="SUPFAM" id="SSF88659">
    <property type="entry name" value="Sigma3 and sigma4 domains of RNA polymerase sigma factors"/>
    <property type="match status" value="1"/>
</dbReference>
<gene>
    <name evidence="2" type="ORF">AALG99_11870</name>
</gene>
<dbReference type="RefSeq" id="WP_024728346.1">
    <property type="nucleotide sequence ID" value="NZ_BAABXW010000001.1"/>
</dbReference>